<comment type="similarity">
    <text evidence="2">Belongs to the NifH/BchL/ChlL family.</text>
</comment>
<name>A0ABW7A2J5_9HYPH</name>
<dbReference type="InterPro" id="IPR027417">
    <property type="entry name" value="P-loop_NTPase"/>
</dbReference>
<keyword evidence="3" id="KW-0479">Metal-binding</keyword>
<keyword evidence="4" id="KW-0547">Nucleotide-binding</keyword>
<protein>
    <submittedName>
        <fullName evidence="6">Nitrogenase reductase</fullName>
    </submittedName>
</protein>
<feature type="non-terminal residue" evidence="6">
    <location>
        <position position="1"/>
    </location>
</feature>
<evidence type="ECO:0000256" key="3">
    <source>
        <dbReference type="ARBA" id="ARBA00022723"/>
    </source>
</evidence>
<reference evidence="6 7" key="1">
    <citation type="submission" date="2024-02" db="EMBL/GenBank/DDBJ databases">
        <title>Expansion and revision of Xanthobacter and proposal of Roseixanthobacter gen. nov.</title>
        <authorList>
            <person name="Soltysiak M.P.M."/>
            <person name="Jalihal A."/>
            <person name="Ory A."/>
            <person name="Chrisophersen C."/>
            <person name="Lee A.D."/>
            <person name="Boulton J."/>
            <person name="Springer M."/>
        </authorList>
    </citation>
    <scope>NUCLEOTIDE SEQUENCE [LARGE SCALE GENOMIC DNA]</scope>
    <source>
        <strain evidence="6 7">23A</strain>
    </source>
</reference>
<dbReference type="EMBL" id="JBAFVH010000050">
    <property type="protein sequence ID" value="MFG1375239.1"/>
    <property type="molecule type" value="Genomic_DNA"/>
</dbReference>
<proteinExistence type="inferred from homology"/>
<dbReference type="Gene3D" id="3.40.50.300">
    <property type="entry name" value="P-loop containing nucleotide triphosphate hydrolases"/>
    <property type="match status" value="1"/>
</dbReference>
<keyword evidence="7" id="KW-1185">Reference proteome</keyword>
<evidence type="ECO:0000256" key="4">
    <source>
        <dbReference type="ARBA" id="ARBA00022741"/>
    </source>
</evidence>
<gene>
    <name evidence="6" type="primary">nifH</name>
    <name evidence="6" type="ORF">V5F32_24005</name>
</gene>
<accession>A0ABW7A2J5</accession>
<evidence type="ECO:0000256" key="1">
    <source>
        <dbReference type="ARBA" id="ARBA00001966"/>
    </source>
</evidence>
<comment type="caution">
    <text evidence="6">The sequence shown here is derived from an EMBL/GenBank/DDBJ whole genome shotgun (WGS) entry which is preliminary data.</text>
</comment>
<evidence type="ECO:0000313" key="6">
    <source>
        <dbReference type="EMBL" id="MFG1375239.1"/>
    </source>
</evidence>
<sequence length="73" mass="8095">AELRRMTVIEYAPDSVQAQHYRNLAEKVHANKGNGIIPTPITMDELEDMLMEHGIMKAVDESQVGKTASELTA</sequence>
<keyword evidence="5" id="KW-0067">ATP-binding</keyword>
<evidence type="ECO:0000256" key="5">
    <source>
        <dbReference type="ARBA" id="ARBA00022840"/>
    </source>
</evidence>
<organism evidence="6 7">
    <name type="scientific">Xanthobacter oligotrophicus</name>
    <dbReference type="NCBI Taxonomy" id="2607286"/>
    <lineage>
        <taxon>Bacteria</taxon>
        <taxon>Pseudomonadati</taxon>
        <taxon>Pseudomonadota</taxon>
        <taxon>Alphaproteobacteria</taxon>
        <taxon>Hyphomicrobiales</taxon>
        <taxon>Xanthobacteraceae</taxon>
        <taxon>Xanthobacter</taxon>
    </lineage>
</organism>
<dbReference type="Pfam" id="PF00142">
    <property type="entry name" value="Fer4_NifH"/>
    <property type="match status" value="1"/>
</dbReference>
<evidence type="ECO:0000256" key="2">
    <source>
        <dbReference type="ARBA" id="ARBA00005504"/>
    </source>
</evidence>
<comment type="cofactor">
    <cofactor evidence="1">
        <name>[4Fe-4S] cluster</name>
        <dbReference type="ChEBI" id="CHEBI:49883"/>
    </cofactor>
</comment>
<evidence type="ECO:0000313" key="7">
    <source>
        <dbReference type="Proteomes" id="UP001604002"/>
    </source>
</evidence>
<dbReference type="InterPro" id="IPR000392">
    <property type="entry name" value="NifH/frxC"/>
</dbReference>
<dbReference type="Proteomes" id="UP001604002">
    <property type="component" value="Unassembled WGS sequence"/>
</dbReference>